<dbReference type="InterPro" id="IPR048628">
    <property type="entry name" value="Sec3_C"/>
</dbReference>
<dbReference type="GO" id="GO:0005546">
    <property type="term" value="F:phosphatidylinositol-4,5-bisphosphate binding"/>
    <property type="evidence" value="ECO:0007669"/>
    <property type="project" value="TreeGrafter"/>
</dbReference>
<gene>
    <name evidence="2" type="ORF">MEUPH1_LOCUS19897</name>
</gene>
<sequence length="211" mass="24674">MMGDIFACIEPELIGFIQYHERMDSTYSMAVLVRLGRHVMSANDTGSFLSMTYGSALVHVKRNYDKLMHAHLKSIQEVRIIKKSKCGILPFVANFEYFAKTAEQIFKETERRTDLDKWYLKLLTVMFETIHSIASEHPKTPSEVIRMVVGEYHGRGVKKGLDHLYKKVEKHLSEEENLLQVVWRAMQEEFIQQYKYIEDLIQRCYPGSMIS</sequence>
<proteinExistence type="predicted"/>
<evidence type="ECO:0000259" key="1">
    <source>
        <dbReference type="Pfam" id="PF20654"/>
    </source>
</evidence>
<evidence type="ECO:0000313" key="3">
    <source>
        <dbReference type="Proteomes" id="UP001160148"/>
    </source>
</evidence>
<dbReference type="Pfam" id="PF20654">
    <property type="entry name" value="Sec3_C-term"/>
    <property type="match status" value="2"/>
</dbReference>
<dbReference type="EMBL" id="CARXXK010000004">
    <property type="protein sequence ID" value="CAI6365153.1"/>
    <property type="molecule type" value="Genomic_DNA"/>
</dbReference>
<feature type="domain" description="Exocyst complex component Sec3 C-terminal" evidence="1">
    <location>
        <begin position="1"/>
        <end position="135"/>
    </location>
</feature>
<dbReference type="Proteomes" id="UP001160148">
    <property type="component" value="Unassembled WGS sequence"/>
</dbReference>
<name>A0AAV0XAC5_9HEMI</name>
<evidence type="ECO:0000313" key="2">
    <source>
        <dbReference type="EMBL" id="CAI6365153.1"/>
    </source>
</evidence>
<feature type="domain" description="Exocyst complex component Sec3 C-terminal" evidence="1">
    <location>
        <begin position="145"/>
        <end position="207"/>
    </location>
</feature>
<dbReference type="PANTHER" id="PTHR16092">
    <property type="entry name" value="SEC3/SYNTAXIN-RELATED"/>
    <property type="match status" value="1"/>
</dbReference>
<protein>
    <recommendedName>
        <fullName evidence="1">Exocyst complex component Sec3 C-terminal domain-containing protein</fullName>
    </recommendedName>
</protein>
<dbReference type="GO" id="GO:0005886">
    <property type="term" value="C:plasma membrane"/>
    <property type="evidence" value="ECO:0007669"/>
    <property type="project" value="TreeGrafter"/>
</dbReference>
<dbReference type="PANTHER" id="PTHR16092:SF14">
    <property type="entry name" value="EXOCYST COMPLEX COMPONENT 1 ISOFORM X1"/>
    <property type="match status" value="1"/>
</dbReference>
<accession>A0AAV0XAC5</accession>
<reference evidence="2 3" key="1">
    <citation type="submission" date="2023-01" db="EMBL/GenBank/DDBJ databases">
        <authorList>
            <person name="Whitehead M."/>
        </authorList>
    </citation>
    <scope>NUCLEOTIDE SEQUENCE [LARGE SCALE GENOMIC DNA]</scope>
</reference>
<comment type="caution">
    <text evidence="2">The sequence shown here is derived from an EMBL/GenBank/DDBJ whole genome shotgun (WGS) entry which is preliminary data.</text>
</comment>
<dbReference type="AlphaFoldDB" id="A0AAV0XAC5"/>
<dbReference type="GO" id="GO:0006893">
    <property type="term" value="P:Golgi to plasma membrane transport"/>
    <property type="evidence" value="ECO:0007669"/>
    <property type="project" value="TreeGrafter"/>
</dbReference>
<dbReference type="GO" id="GO:0006887">
    <property type="term" value="P:exocytosis"/>
    <property type="evidence" value="ECO:0007669"/>
    <property type="project" value="TreeGrafter"/>
</dbReference>
<dbReference type="GO" id="GO:0000145">
    <property type="term" value="C:exocyst"/>
    <property type="evidence" value="ECO:0007669"/>
    <property type="project" value="TreeGrafter"/>
</dbReference>
<keyword evidence="3" id="KW-1185">Reference proteome</keyword>
<organism evidence="2 3">
    <name type="scientific">Macrosiphum euphorbiae</name>
    <name type="common">potato aphid</name>
    <dbReference type="NCBI Taxonomy" id="13131"/>
    <lineage>
        <taxon>Eukaryota</taxon>
        <taxon>Metazoa</taxon>
        <taxon>Ecdysozoa</taxon>
        <taxon>Arthropoda</taxon>
        <taxon>Hexapoda</taxon>
        <taxon>Insecta</taxon>
        <taxon>Pterygota</taxon>
        <taxon>Neoptera</taxon>
        <taxon>Paraneoptera</taxon>
        <taxon>Hemiptera</taxon>
        <taxon>Sternorrhyncha</taxon>
        <taxon>Aphidomorpha</taxon>
        <taxon>Aphidoidea</taxon>
        <taxon>Aphididae</taxon>
        <taxon>Macrosiphini</taxon>
        <taxon>Macrosiphum</taxon>
    </lineage>
</organism>